<dbReference type="Gene3D" id="3.50.50.60">
    <property type="entry name" value="FAD/NAD(P)-binding domain"/>
    <property type="match status" value="1"/>
</dbReference>
<feature type="domain" description="FAD-binding" evidence="7">
    <location>
        <begin position="296"/>
        <end position="343"/>
    </location>
</feature>
<keyword evidence="4" id="KW-0274">FAD</keyword>
<dbReference type="InterPro" id="IPR050562">
    <property type="entry name" value="FAD_mOase_fung"/>
</dbReference>
<dbReference type="GO" id="GO:0004497">
    <property type="term" value="F:monooxygenase activity"/>
    <property type="evidence" value="ECO:0007669"/>
    <property type="project" value="UniProtKB-KW"/>
</dbReference>
<dbReference type="AlphaFoldDB" id="A0AAN7A3N9"/>
<protein>
    <submittedName>
        <fullName evidence="8">Monooxygenase</fullName>
    </submittedName>
</protein>
<proteinExistence type="inferred from homology"/>
<evidence type="ECO:0000256" key="4">
    <source>
        <dbReference type="ARBA" id="ARBA00022827"/>
    </source>
</evidence>
<dbReference type="SUPFAM" id="SSF51905">
    <property type="entry name" value="FAD/NAD(P)-binding domain"/>
    <property type="match status" value="1"/>
</dbReference>
<dbReference type="Pfam" id="PF01494">
    <property type="entry name" value="FAD_binding_3"/>
    <property type="match status" value="2"/>
</dbReference>
<feature type="domain" description="FAD-binding" evidence="7">
    <location>
        <begin position="9"/>
        <end position="176"/>
    </location>
</feature>
<keyword evidence="6" id="KW-0812">Transmembrane</keyword>
<sequence length="746" mass="82628">MSAPDNPFKIIIIGGGIAGLTLANMLEKFEIDYILLEAHDNIAPAVGASIGLFPNGLLILDQIGCYEPVRAVAQSGTVKYAHMRHPDGSSVSCIEDFFGHLERRHGYEMLFFDRQWLLQVLFDQLRHKDRVVLDSHVETIQQFGDSIRVRTKAGKTYTGSIAVGADGIHSTVRHEMRRLAHLSDDPESFPSEEEEDTVPCYYQCSFGIAKDVDNWPERNQCFTSGDGHCFLVASGPDNRVYWFMFKRLPKVKYGKDIPRYTKEDEEVFVQKYGHVPITEDLTFGKLFERRISSTLTPLHEVVFKKWFLGRIILMGDSIHKSNPIGGMGGNGAIETAAAFVNFLLRARNNRPNGLRGLTTVEIEAISRQTQNERYERAKYILKMGHEIQALFASEKPLLTKFAFGTVLPLSGLEHHLSQMGSRLLGGPKLDFLPVPPKPRAVPYDHELPAKPVRGWPLAVIKTLFSVGMGLSLAYPFQAPLLLNTRLQGIYTLSQIISPLLTYTIEGHRVGNQGTLLALPSLFVAGIEAPRVGMSKTAPIHGMVAAFQSFTVPPGRRVNIHIARALVPALSLGYVIPTLFAFRSKSTWKTGLMTGTPLLVPVLTTVLSAVFRWWQNKSNGHVDAESEDFQRYKKDDVPVLRTAYSFAVVSQAVVHAALVAHAYVCLKATPFELATLPFSLTGTVGVLGETAYSILNLRLLGYVTGWQAARVALLSAGGQVVLGPGATMAGVWWWREEVIAGFMKERT</sequence>
<dbReference type="GO" id="GO:0071949">
    <property type="term" value="F:FAD binding"/>
    <property type="evidence" value="ECO:0007669"/>
    <property type="project" value="InterPro"/>
</dbReference>
<keyword evidence="6" id="KW-0472">Membrane</keyword>
<name>A0AAN7A3N9_9PEZI</name>
<evidence type="ECO:0000313" key="8">
    <source>
        <dbReference type="EMBL" id="KAK4172898.1"/>
    </source>
</evidence>
<evidence type="ECO:0000256" key="3">
    <source>
        <dbReference type="ARBA" id="ARBA00022630"/>
    </source>
</evidence>
<feature type="transmembrane region" description="Helical" evidence="6">
    <location>
        <begin position="561"/>
        <end position="581"/>
    </location>
</feature>
<reference evidence="8" key="2">
    <citation type="submission" date="2023-05" db="EMBL/GenBank/DDBJ databases">
        <authorList>
            <consortium name="Lawrence Berkeley National Laboratory"/>
            <person name="Steindorff A."/>
            <person name="Hensen N."/>
            <person name="Bonometti L."/>
            <person name="Westerberg I."/>
            <person name="Brannstrom I.O."/>
            <person name="Guillou S."/>
            <person name="Cros-Aarteil S."/>
            <person name="Calhoun S."/>
            <person name="Haridas S."/>
            <person name="Kuo A."/>
            <person name="Mondo S."/>
            <person name="Pangilinan J."/>
            <person name="Riley R."/>
            <person name="Labutti K."/>
            <person name="Andreopoulos B."/>
            <person name="Lipzen A."/>
            <person name="Chen C."/>
            <person name="Yanf M."/>
            <person name="Daum C."/>
            <person name="Ng V."/>
            <person name="Clum A."/>
            <person name="Ohm R."/>
            <person name="Martin F."/>
            <person name="Silar P."/>
            <person name="Natvig D."/>
            <person name="Lalanne C."/>
            <person name="Gautier V."/>
            <person name="Ament-Velasquez S.L."/>
            <person name="Kruys A."/>
            <person name="Hutchinson M.I."/>
            <person name="Powell A.J."/>
            <person name="Barry K."/>
            <person name="Miller A.N."/>
            <person name="Grigoriev I.V."/>
            <person name="Debuchy R."/>
            <person name="Gladieux P."/>
            <person name="Thoren M.H."/>
            <person name="Johannesson H."/>
        </authorList>
    </citation>
    <scope>NUCLEOTIDE SEQUENCE</scope>
    <source>
        <strain evidence="8">CBS 892.96</strain>
    </source>
</reference>
<keyword evidence="8" id="KW-0503">Monooxygenase</keyword>
<evidence type="ECO:0000259" key="7">
    <source>
        <dbReference type="Pfam" id="PF01494"/>
    </source>
</evidence>
<feature type="transmembrane region" description="Helical" evidence="6">
    <location>
        <begin position="672"/>
        <end position="691"/>
    </location>
</feature>
<reference evidence="8" key="1">
    <citation type="journal article" date="2023" name="Mol. Phylogenet. Evol.">
        <title>Genome-scale phylogeny and comparative genomics of the fungal order Sordariales.</title>
        <authorList>
            <person name="Hensen N."/>
            <person name="Bonometti L."/>
            <person name="Westerberg I."/>
            <person name="Brannstrom I.O."/>
            <person name="Guillou S."/>
            <person name="Cros-Aarteil S."/>
            <person name="Calhoun S."/>
            <person name="Haridas S."/>
            <person name="Kuo A."/>
            <person name="Mondo S."/>
            <person name="Pangilinan J."/>
            <person name="Riley R."/>
            <person name="LaButti K."/>
            <person name="Andreopoulos B."/>
            <person name="Lipzen A."/>
            <person name="Chen C."/>
            <person name="Yan M."/>
            <person name="Daum C."/>
            <person name="Ng V."/>
            <person name="Clum A."/>
            <person name="Steindorff A."/>
            <person name="Ohm R.A."/>
            <person name="Martin F."/>
            <person name="Silar P."/>
            <person name="Natvig D.O."/>
            <person name="Lalanne C."/>
            <person name="Gautier V."/>
            <person name="Ament-Velasquez S.L."/>
            <person name="Kruys A."/>
            <person name="Hutchinson M.I."/>
            <person name="Powell A.J."/>
            <person name="Barry K."/>
            <person name="Miller A.N."/>
            <person name="Grigoriev I.V."/>
            <person name="Debuchy R."/>
            <person name="Gladieux P."/>
            <person name="Hiltunen Thoren M."/>
            <person name="Johannesson H."/>
        </authorList>
    </citation>
    <scope>NUCLEOTIDE SEQUENCE</scope>
    <source>
        <strain evidence="8">CBS 892.96</strain>
    </source>
</reference>
<evidence type="ECO:0000313" key="9">
    <source>
        <dbReference type="Proteomes" id="UP001302321"/>
    </source>
</evidence>
<dbReference type="EMBL" id="MU866384">
    <property type="protein sequence ID" value="KAK4172898.1"/>
    <property type="molecule type" value="Genomic_DNA"/>
</dbReference>
<dbReference type="InterPro" id="IPR036188">
    <property type="entry name" value="FAD/NAD-bd_sf"/>
</dbReference>
<comment type="cofactor">
    <cofactor evidence="1">
        <name>FAD</name>
        <dbReference type="ChEBI" id="CHEBI:57692"/>
    </cofactor>
</comment>
<keyword evidence="3" id="KW-0285">Flavoprotein</keyword>
<evidence type="ECO:0000256" key="5">
    <source>
        <dbReference type="ARBA" id="ARBA00023002"/>
    </source>
</evidence>
<organism evidence="8 9">
    <name type="scientific">Triangularia setosa</name>
    <dbReference type="NCBI Taxonomy" id="2587417"/>
    <lineage>
        <taxon>Eukaryota</taxon>
        <taxon>Fungi</taxon>
        <taxon>Dikarya</taxon>
        <taxon>Ascomycota</taxon>
        <taxon>Pezizomycotina</taxon>
        <taxon>Sordariomycetes</taxon>
        <taxon>Sordariomycetidae</taxon>
        <taxon>Sordariales</taxon>
        <taxon>Podosporaceae</taxon>
        <taxon>Triangularia</taxon>
    </lineage>
</organism>
<keyword evidence="5" id="KW-0560">Oxidoreductase</keyword>
<keyword evidence="9" id="KW-1185">Reference proteome</keyword>
<comment type="similarity">
    <text evidence="2">Belongs to the paxM FAD-dependent monooxygenase family.</text>
</comment>
<keyword evidence="6" id="KW-1133">Transmembrane helix</keyword>
<evidence type="ECO:0000256" key="2">
    <source>
        <dbReference type="ARBA" id="ARBA00007992"/>
    </source>
</evidence>
<feature type="transmembrane region" description="Helical" evidence="6">
    <location>
        <begin position="642"/>
        <end position="665"/>
    </location>
</feature>
<feature type="transmembrane region" description="Helical" evidence="6">
    <location>
        <begin position="711"/>
        <end position="733"/>
    </location>
</feature>
<accession>A0AAN7A3N9</accession>
<dbReference type="PANTHER" id="PTHR47356">
    <property type="entry name" value="FAD-DEPENDENT MONOOXYGENASE ASQG-RELATED"/>
    <property type="match status" value="1"/>
</dbReference>
<dbReference type="PRINTS" id="PR00420">
    <property type="entry name" value="RNGMNOXGNASE"/>
</dbReference>
<feature type="transmembrane region" description="Helical" evidence="6">
    <location>
        <begin position="593"/>
        <end position="613"/>
    </location>
</feature>
<dbReference type="PANTHER" id="PTHR47356:SF2">
    <property type="entry name" value="FAD-BINDING DOMAIN-CONTAINING PROTEIN-RELATED"/>
    <property type="match status" value="1"/>
</dbReference>
<comment type="caution">
    <text evidence="8">The sequence shown here is derived from an EMBL/GenBank/DDBJ whole genome shotgun (WGS) entry which is preliminary data.</text>
</comment>
<dbReference type="Proteomes" id="UP001302321">
    <property type="component" value="Unassembled WGS sequence"/>
</dbReference>
<evidence type="ECO:0000256" key="1">
    <source>
        <dbReference type="ARBA" id="ARBA00001974"/>
    </source>
</evidence>
<evidence type="ECO:0000256" key="6">
    <source>
        <dbReference type="SAM" id="Phobius"/>
    </source>
</evidence>
<gene>
    <name evidence="8" type="ORF">QBC36DRAFT_67957</name>
</gene>
<dbReference type="InterPro" id="IPR002938">
    <property type="entry name" value="FAD-bd"/>
</dbReference>